<dbReference type="Pfam" id="PF13304">
    <property type="entry name" value="AAA_21"/>
    <property type="match status" value="1"/>
</dbReference>
<reference evidence="2" key="1">
    <citation type="submission" date="2018-06" db="EMBL/GenBank/DDBJ databases">
        <authorList>
            <person name="Zhirakovskaya E."/>
        </authorList>
    </citation>
    <scope>NUCLEOTIDE SEQUENCE</scope>
</reference>
<dbReference type="PANTHER" id="PTHR32182">
    <property type="entry name" value="DNA REPLICATION AND REPAIR PROTEIN RECF"/>
    <property type="match status" value="1"/>
</dbReference>
<dbReference type="InterPro" id="IPR003959">
    <property type="entry name" value="ATPase_AAA_core"/>
</dbReference>
<dbReference type="AlphaFoldDB" id="A0A3B1DSA3"/>
<protein>
    <recommendedName>
        <fullName evidence="1">ATPase AAA-type core domain-containing protein</fullName>
    </recommendedName>
</protein>
<dbReference type="Gene3D" id="3.40.50.300">
    <property type="entry name" value="P-loop containing nucleotide triphosphate hydrolases"/>
    <property type="match status" value="1"/>
</dbReference>
<dbReference type="InterPro" id="IPR027417">
    <property type="entry name" value="P-loop_NTPase"/>
</dbReference>
<accession>A0A3B1DSA3</accession>
<feature type="domain" description="ATPase AAA-type core" evidence="1">
    <location>
        <begin position="26"/>
        <end position="331"/>
    </location>
</feature>
<dbReference type="PANTHER" id="PTHR32182:SF25">
    <property type="entry name" value="SLR1056 PROTEIN"/>
    <property type="match status" value="1"/>
</dbReference>
<gene>
    <name evidence="2" type="ORF">MNBD_PLANCTO02-2256</name>
</gene>
<dbReference type="GO" id="GO:0000731">
    <property type="term" value="P:DNA synthesis involved in DNA repair"/>
    <property type="evidence" value="ECO:0007669"/>
    <property type="project" value="TreeGrafter"/>
</dbReference>
<organism evidence="2">
    <name type="scientific">hydrothermal vent metagenome</name>
    <dbReference type="NCBI Taxonomy" id="652676"/>
    <lineage>
        <taxon>unclassified sequences</taxon>
        <taxon>metagenomes</taxon>
        <taxon>ecological metagenomes</taxon>
    </lineage>
</organism>
<evidence type="ECO:0000259" key="1">
    <source>
        <dbReference type="Pfam" id="PF13304"/>
    </source>
</evidence>
<dbReference type="EMBL" id="UOGL01000584">
    <property type="protein sequence ID" value="VAX41761.1"/>
    <property type="molecule type" value="Genomic_DNA"/>
</dbReference>
<dbReference type="InterPro" id="IPR014555">
    <property type="entry name" value="RecF-like"/>
</dbReference>
<evidence type="ECO:0000313" key="2">
    <source>
        <dbReference type="EMBL" id="VAX41761.1"/>
    </source>
</evidence>
<name>A0A3B1DSA3_9ZZZZ</name>
<sequence>MLLQRIDISNLLSFGDKELQLELKPLNVLIGPNGSGKSNLIEAMSLFQAAPTELVKPIREGGGISEWIWKGAKDGDAISKVMAHIKTQKYPITHQVSFSETNQRFTVLSELIAGGRFEAKHVYNFDSIDRQIYIKGGLNSIKHIVNDPSNSKSVLSFLKDPDQYPEITFLGEQYSKIKIYRDWSFDRKTPPREPMRTDEFADFLDEDCSNLALVLNRLEMDYNRKDVILEKLNDLYPEITDFSFSVLGGTVQLFLQEGDYKIPATRLSDGTLRYLCLLAILCHPEPPPLICIEEPEIGLHPDMIPSLRDLLKEASERTQLIITTHSDTLIDALSEYPEDVVICEKEEGQTIMKRLDEKELQVWLKEYSLGELWRSGQIGGNRW</sequence>
<dbReference type="SUPFAM" id="SSF52540">
    <property type="entry name" value="P-loop containing nucleoside triphosphate hydrolases"/>
    <property type="match status" value="1"/>
</dbReference>
<proteinExistence type="predicted"/>
<dbReference type="GO" id="GO:0016887">
    <property type="term" value="F:ATP hydrolysis activity"/>
    <property type="evidence" value="ECO:0007669"/>
    <property type="project" value="InterPro"/>
</dbReference>
<dbReference type="PIRSF" id="PIRSF029347">
    <property type="entry name" value="RecF"/>
    <property type="match status" value="1"/>
</dbReference>
<dbReference type="GO" id="GO:0006302">
    <property type="term" value="P:double-strand break repair"/>
    <property type="evidence" value="ECO:0007669"/>
    <property type="project" value="TreeGrafter"/>
</dbReference>
<dbReference type="GO" id="GO:0005524">
    <property type="term" value="F:ATP binding"/>
    <property type="evidence" value="ECO:0007669"/>
    <property type="project" value="InterPro"/>
</dbReference>